<dbReference type="AlphaFoldDB" id="A0A197K3R2"/>
<protein>
    <submittedName>
        <fullName evidence="1">Uncharacterized protein</fullName>
    </submittedName>
</protein>
<name>A0A197K3R2_9FUNG</name>
<evidence type="ECO:0000313" key="1">
    <source>
        <dbReference type="EMBL" id="OAQ31336.1"/>
    </source>
</evidence>
<gene>
    <name evidence="1" type="ORF">K457DRAFT_17439</name>
</gene>
<keyword evidence="2" id="KW-1185">Reference proteome</keyword>
<dbReference type="Proteomes" id="UP000078512">
    <property type="component" value="Unassembled WGS sequence"/>
</dbReference>
<organism evidence="1 2">
    <name type="scientific">Linnemannia elongata AG-77</name>
    <dbReference type="NCBI Taxonomy" id="1314771"/>
    <lineage>
        <taxon>Eukaryota</taxon>
        <taxon>Fungi</taxon>
        <taxon>Fungi incertae sedis</taxon>
        <taxon>Mucoromycota</taxon>
        <taxon>Mortierellomycotina</taxon>
        <taxon>Mortierellomycetes</taxon>
        <taxon>Mortierellales</taxon>
        <taxon>Mortierellaceae</taxon>
        <taxon>Linnemannia</taxon>
    </lineage>
</organism>
<accession>A0A197K3R2</accession>
<evidence type="ECO:0000313" key="2">
    <source>
        <dbReference type="Proteomes" id="UP000078512"/>
    </source>
</evidence>
<dbReference type="EMBL" id="KV442030">
    <property type="protein sequence ID" value="OAQ31336.1"/>
    <property type="molecule type" value="Genomic_DNA"/>
</dbReference>
<reference evidence="1 2" key="1">
    <citation type="submission" date="2016-05" db="EMBL/GenBank/DDBJ databases">
        <title>Genome sequencing reveals origins of a unique bacterial endosymbiosis in the earliest lineages of terrestrial Fungi.</title>
        <authorList>
            <consortium name="DOE Joint Genome Institute"/>
            <person name="Uehling J."/>
            <person name="Gryganskyi A."/>
            <person name="Hameed K."/>
            <person name="Tschaplinski T."/>
            <person name="Misztal P."/>
            <person name="Wu S."/>
            <person name="Desiro A."/>
            <person name="Vande Pol N."/>
            <person name="Du Z.-Y."/>
            <person name="Zienkiewicz A."/>
            <person name="Zienkiewicz K."/>
            <person name="Morin E."/>
            <person name="Tisserant E."/>
            <person name="Splivallo R."/>
            <person name="Hainaut M."/>
            <person name="Henrissat B."/>
            <person name="Ohm R."/>
            <person name="Kuo A."/>
            <person name="Yan J."/>
            <person name="Lipzen A."/>
            <person name="Nolan M."/>
            <person name="Labutti K."/>
            <person name="Barry K."/>
            <person name="Goldstein A."/>
            <person name="Labbe J."/>
            <person name="Schadt C."/>
            <person name="Tuskan G."/>
            <person name="Grigoriev I."/>
            <person name="Martin F."/>
            <person name="Vilgalys R."/>
            <person name="Bonito G."/>
        </authorList>
    </citation>
    <scope>NUCLEOTIDE SEQUENCE [LARGE SCALE GENOMIC DNA]</scope>
    <source>
        <strain evidence="1 2">AG-77</strain>
    </source>
</reference>
<proteinExistence type="predicted"/>
<sequence>MLQDCYLNFFVVTLPPQESKISDAMAISPQDQGSKLIKPPLQVPEDISRMILSPQVIECKLTCSSDNGDVATISGSCGTGINKVCQEFKGIEKDSEKESPEVSITANCRGAQAKFIPAC</sequence>